<dbReference type="EMBL" id="MPOH02000011">
    <property type="protein sequence ID" value="OQD55735.1"/>
    <property type="molecule type" value="Genomic_DNA"/>
</dbReference>
<feature type="domain" description="DUF397" evidence="1">
    <location>
        <begin position="5"/>
        <end position="58"/>
    </location>
</feature>
<dbReference type="Pfam" id="PF04149">
    <property type="entry name" value="DUF397"/>
    <property type="match status" value="1"/>
</dbReference>
<proteinExistence type="predicted"/>
<dbReference type="AlphaFoldDB" id="A0A1V6MTQ6"/>
<comment type="caution">
    <text evidence="2">The sequence shown here is derived from an EMBL/GenBank/DDBJ whole genome shotgun (WGS) entry which is preliminary data.</text>
</comment>
<evidence type="ECO:0000313" key="2">
    <source>
        <dbReference type="EMBL" id="OQD55735.1"/>
    </source>
</evidence>
<dbReference type="InterPro" id="IPR007278">
    <property type="entry name" value="DUF397"/>
</dbReference>
<reference evidence="3" key="1">
    <citation type="submission" date="2016-11" db="EMBL/GenBank/DDBJ databases">
        <authorList>
            <person name="Schniete J.K."/>
            <person name="Salih T."/>
            <person name="Algora Gallardo L."/>
            <person name="Martinez Fernandez S."/>
            <person name="Herron P.R."/>
        </authorList>
    </citation>
    <scope>NUCLEOTIDE SEQUENCE [LARGE SCALE GENOMIC DNA]</scope>
    <source>
        <strain evidence="3">DSM 41896</strain>
    </source>
</reference>
<reference evidence="2 3" key="2">
    <citation type="submission" date="2017-02" db="EMBL/GenBank/DDBJ databases">
        <title>Draft genome sequence of Streptomyces phaeoluteigriseus type strain DSM41896.</title>
        <authorList>
            <person name="Salih T.S."/>
            <person name="Algora Gallardo L."/>
            <person name="Melo Santos T."/>
            <person name="Filgueira Martinez S."/>
            <person name="Herron P.R."/>
        </authorList>
    </citation>
    <scope>NUCLEOTIDE SEQUENCE [LARGE SCALE GENOMIC DNA]</scope>
    <source>
        <strain evidence="2 3">DSM 41896</strain>
    </source>
</reference>
<sequence length="61" mass="6414">MPASLTWQKSSFSGGGEGNACLEIAASAKTLQLRESDEPTITLTTTPPGLQALIHSLRTKT</sequence>
<dbReference type="OrthoDB" id="3402668at2"/>
<organism evidence="2 3">
    <name type="scientific">Streptomyces phaeoluteigriseus</name>
    <dbReference type="NCBI Taxonomy" id="114686"/>
    <lineage>
        <taxon>Bacteria</taxon>
        <taxon>Bacillati</taxon>
        <taxon>Actinomycetota</taxon>
        <taxon>Actinomycetes</taxon>
        <taxon>Kitasatosporales</taxon>
        <taxon>Streptomycetaceae</taxon>
        <taxon>Streptomyces</taxon>
        <taxon>Streptomyces aurantiacus group</taxon>
    </lineage>
</organism>
<evidence type="ECO:0000259" key="1">
    <source>
        <dbReference type="Pfam" id="PF04149"/>
    </source>
</evidence>
<protein>
    <submittedName>
        <fullName evidence="2">DUF397 domain-containing protein</fullName>
    </submittedName>
</protein>
<accession>A0A1V6MTQ6</accession>
<dbReference type="Proteomes" id="UP000184286">
    <property type="component" value="Unassembled WGS sequence"/>
</dbReference>
<name>A0A1V6MTQ6_9ACTN</name>
<evidence type="ECO:0000313" key="3">
    <source>
        <dbReference type="Proteomes" id="UP000184286"/>
    </source>
</evidence>
<gene>
    <name evidence="2" type="ORF">BM536_014705</name>
</gene>
<dbReference type="RefSeq" id="WP_073496894.1">
    <property type="nucleotide sequence ID" value="NZ_MPOH02000011.1"/>
</dbReference>